<dbReference type="PANTHER" id="PTHR30221:SF1">
    <property type="entry name" value="SMALL-CONDUCTANCE MECHANOSENSITIVE CHANNEL"/>
    <property type="match status" value="1"/>
</dbReference>
<comment type="caution">
    <text evidence="10">The sequence shown here is derived from an EMBL/GenBank/DDBJ whole genome shotgun (WGS) entry which is preliminary data.</text>
</comment>
<dbReference type="GO" id="GO:0005886">
    <property type="term" value="C:plasma membrane"/>
    <property type="evidence" value="ECO:0007669"/>
    <property type="project" value="UniProtKB-SubCell"/>
</dbReference>
<dbReference type="InterPro" id="IPR023408">
    <property type="entry name" value="MscS_beta-dom_sf"/>
</dbReference>
<dbReference type="eggNOG" id="COG0668">
    <property type="taxonomic scope" value="Bacteria"/>
</dbReference>
<proteinExistence type="inferred from homology"/>
<sequence>MNDQIDKIKEPIEKAAEPITSKMSPMMMDITVIALTLLIGLLAIKITDYIFKKFRKTGKIAYNFLNTLIKGFIILVMIFKIGNLSQTFQSMAGSILMSSSLIVAVLAFAFQKSLEDLIAGFMISVFRPFEVGDRINFVNMRIVGYIEDISLRHTTIRTFTNSRLIVPNSVMNKEVLENSHIVDPISGGFLDITIAYTADIDRAMEIMVECVESDKDVLDIRPINERVGRHFTTVFINELSEYGVNLRVTIWTANVDLNFETVSRLRKEIVKRFVAEGIEIASLSNNLRIAMENDKIRG</sequence>
<dbReference type="EMBL" id="AEEH01000033">
    <property type="protein sequence ID" value="EFM25516.1"/>
    <property type="molecule type" value="Genomic_DNA"/>
</dbReference>
<evidence type="ECO:0000256" key="3">
    <source>
        <dbReference type="ARBA" id="ARBA00022475"/>
    </source>
</evidence>
<feature type="domain" description="Mechanosensitive ion channel MscS C-terminal" evidence="9">
    <location>
        <begin position="191"/>
        <end position="280"/>
    </location>
</feature>
<dbReference type="Pfam" id="PF21082">
    <property type="entry name" value="MS_channel_3rd"/>
    <property type="match status" value="1"/>
</dbReference>
<keyword evidence="6 7" id="KW-0472">Membrane</keyword>
<feature type="transmembrane region" description="Helical" evidence="7">
    <location>
        <begin position="30"/>
        <end position="51"/>
    </location>
</feature>
<evidence type="ECO:0000313" key="10">
    <source>
        <dbReference type="EMBL" id="EFM25516.1"/>
    </source>
</evidence>
<evidence type="ECO:0000259" key="8">
    <source>
        <dbReference type="Pfam" id="PF00924"/>
    </source>
</evidence>
<dbReference type="Gene3D" id="3.30.70.100">
    <property type="match status" value="1"/>
</dbReference>
<keyword evidence="4 7" id="KW-0812">Transmembrane</keyword>
<dbReference type="AlphaFoldDB" id="E0NL13"/>
<keyword evidence="5 7" id="KW-1133">Transmembrane helix</keyword>
<dbReference type="InterPro" id="IPR049278">
    <property type="entry name" value="MS_channel_C"/>
</dbReference>
<feature type="transmembrane region" description="Helical" evidence="7">
    <location>
        <begin position="88"/>
        <end position="110"/>
    </location>
</feature>
<evidence type="ECO:0000313" key="11">
    <source>
        <dbReference type="Proteomes" id="UP000003280"/>
    </source>
</evidence>
<evidence type="ECO:0000256" key="5">
    <source>
        <dbReference type="ARBA" id="ARBA00022989"/>
    </source>
</evidence>
<protein>
    <submittedName>
        <fullName evidence="10">Transporter, small conductance mechanosensitive ion channel MscS family protein</fullName>
    </submittedName>
</protein>
<dbReference type="Proteomes" id="UP000003280">
    <property type="component" value="Unassembled WGS sequence"/>
</dbReference>
<dbReference type="OrthoDB" id="9809206at2"/>
<dbReference type="InterPro" id="IPR045275">
    <property type="entry name" value="MscS_archaea/bacteria_type"/>
</dbReference>
<dbReference type="HOGENOM" id="CLU_037945_3_1_9"/>
<feature type="domain" description="Mechanosensitive ion channel MscS" evidence="8">
    <location>
        <begin position="113"/>
        <end position="179"/>
    </location>
</feature>
<feature type="transmembrane region" description="Helical" evidence="7">
    <location>
        <begin position="63"/>
        <end position="82"/>
    </location>
</feature>
<dbReference type="STRING" id="862517.HMPREF9225_0852"/>
<dbReference type="RefSeq" id="WP_008901667.1">
    <property type="nucleotide sequence ID" value="NZ_GL397071.1"/>
</dbReference>
<reference evidence="10 11" key="1">
    <citation type="submission" date="2010-07" db="EMBL/GenBank/DDBJ databases">
        <authorList>
            <person name="Muzny D."/>
            <person name="Qin X."/>
            <person name="Deng J."/>
            <person name="Jiang H."/>
            <person name="Liu Y."/>
            <person name="Qu J."/>
            <person name="Song X.-Z."/>
            <person name="Zhang L."/>
            <person name="Thornton R."/>
            <person name="Coyle M."/>
            <person name="Francisco L."/>
            <person name="Jackson L."/>
            <person name="Javaid M."/>
            <person name="Korchina V."/>
            <person name="Kovar C."/>
            <person name="Mata R."/>
            <person name="Mathew T."/>
            <person name="Ngo R."/>
            <person name="Nguyen L."/>
            <person name="Nguyen N."/>
            <person name="Okwuonu G."/>
            <person name="Ongeri F."/>
            <person name="Pham C."/>
            <person name="Simmons D."/>
            <person name="Wilczek-Boney K."/>
            <person name="Hale W."/>
            <person name="Jakkamsetti A."/>
            <person name="Pham P."/>
            <person name="Ruth R."/>
            <person name="San Lucas F."/>
            <person name="Warren J."/>
            <person name="Zhang J."/>
            <person name="Zhao Z."/>
            <person name="Zhou C."/>
            <person name="Zhu D."/>
            <person name="Lee S."/>
            <person name="Bess C."/>
            <person name="Blankenburg K."/>
            <person name="Forbes L."/>
            <person name="Fu Q."/>
            <person name="Gubbala S."/>
            <person name="Hirani K."/>
            <person name="Jayaseelan J.C."/>
            <person name="Lara F."/>
            <person name="Munidasa M."/>
            <person name="Palculict T."/>
            <person name="Patil S."/>
            <person name="Pu L.-L."/>
            <person name="Saada N."/>
            <person name="Tang L."/>
            <person name="Weissenberger G."/>
            <person name="Zhu Y."/>
            <person name="Hemphill L."/>
            <person name="Shang Y."/>
            <person name="Youmans B."/>
            <person name="Ayvaz T."/>
            <person name="Ross M."/>
            <person name="Santibanez J."/>
            <person name="Aqrawi P."/>
            <person name="Gross S."/>
            <person name="Joshi V."/>
            <person name="Fowler G."/>
            <person name="Nazareth L."/>
            <person name="Reid J."/>
            <person name="Worley K."/>
            <person name="Petrosino J."/>
            <person name="Highlander S."/>
            <person name="Gibbs R."/>
        </authorList>
    </citation>
    <scope>NUCLEOTIDE SEQUENCE [LARGE SCALE GENOMIC DNA]</scope>
    <source>
        <strain evidence="10 11">ATCC BAA-1640</strain>
    </source>
</reference>
<dbReference type="GO" id="GO:0008381">
    <property type="term" value="F:mechanosensitive monoatomic ion channel activity"/>
    <property type="evidence" value="ECO:0007669"/>
    <property type="project" value="InterPro"/>
</dbReference>
<dbReference type="Pfam" id="PF00924">
    <property type="entry name" value="MS_channel_2nd"/>
    <property type="match status" value="1"/>
</dbReference>
<accession>E0NL13</accession>
<keyword evidence="3" id="KW-1003">Cell membrane</keyword>
<dbReference type="SUPFAM" id="SSF82689">
    <property type="entry name" value="Mechanosensitive channel protein MscS (YggB), C-terminal domain"/>
    <property type="match status" value="1"/>
</dbReference>
<evidence type="ECO:0000256" key="6">
    <source>
        <dbReference type="ARBA" id="ARBA00023136"/>
    </source>
</evidence>
<dbReference type="InterPro" id="IPR006685">
    <property type="entry name" value="MscS_channel_2nd"/>
</dbReference>
<comment type="similarity">
    <text evidence="2">Belongs to the MscS (TC 1.A.23) family.</text>
</comment>
<name>E0NL13_9FIRM</name>
<keyword evidence="11" id="KW-1185">Reference proteome</keyword>
<gene>
    <name evidence="10" type="ORF">HMPREF9225_0852</name>
</gene>
<evidence type="ECO:0000259" key="9">
    <source>
        <dbReference type="Pfam" id="PF21082"/>
    </source>
</evidence>
<organism evidence="10 11">
    <name type="scientific">Peptoniphilus duerdenii ATCC BAA-1640</name>
    <dbReference type="NCBI Taxonomy" id="862517"/>
    <lineage>
        <taxon>Bacteria</taxon>
        <taxon>Bacillati</taxon>
        <taxon>Bacillota</taxon>
        <taxon>Tissierellia</taxon>
        <taxon>Tissierellales</taxon>
        <taxon>Peptoniphilaceae</taxon>
        <taxon>Peptoniphilus</taxon>
    </lineage>
</organism>
<dbReference type="Gene3D" id="2.30.30.60">
    <property type="match status" value="1"/>
</dbReference>
<evidence type="ECO:0000256" key="7">
    <source>
        <dbReference type="SAM" id="Phobius"/>
    </source>
</evidence>
<dbReference type="SUPFAM" id="SSF50182">
    <property type="entry name" value="Sm-like ribonucleoproteins"/>
    <property type="match status" value="1"/>
</dbReference>
<dbReference type="InterPro" id="IPR011066">
    <property type="entry name" value="MscS_channel_C_sf"/>
</dbReference>
<evidence type="ECO:0000256" key="1">
    <source>
        <dbReference type="ARBA" id="ARBA00004651"/>
    </source>
</evidence>
<evidence type="ECO:0000256" key="2">
    <source>
        <dbReference type="ARBA" id="ARBA00008017"/>
    </source>
</evidence>
<evidence type="ECO:0000256" key="4">
    <source>
        <dbReference type="ARBA" id="ARBA00022692"/>
    </source>
</evidence>
<dbReference type="PANTHER" id="PTHR30221">
    <property type="entry name" value="SMALL-CONDUCTANCE MECHANOSENSITIVE CHANNEL"/>
    <property type="match status" value="1"/>
</dbReference>
<comment type="subcellular location">
    <subcellularLocation>
        <location evidence="1">Cell membrane</location>
        <topology evidence="1">Multi-pass membrane protein</topology>
    </subcellularLocation>
</comment>
<dbReference type="Gene3D" id="1.10.287.1260">
    <property type="match status" value="1"/>
</dbReference>
<dbReference type="InterPro" id="IPR010920">
    <property type="entry name" value="LSM_dom_sf"/>
</dbReference>